<feature type="domain" description="Methyltransferase FkbM" evidence="1">
    <location>
        <begin position="6"/>
        <end position="142"/>
    </location>
</feature>
<dbReference type="EMBL" id="LR796178">
    <property type="protein sequence ID" value="CAB4124319.1"/>
    <property type="molecule type" value="Genomic_DNA"/>
</dbReference>
<evidence type="ECO:0000313" key="2">
    <source>
        <dbReference type="EMBL" id="CAB4124319.1"/>
    </source>
</evidence>
<dbReference type="PANTHER" id="PTHR34203">
    <property type="entry name" value="METHYLTRANSFERASE, FKBM FAMILY PROTEIN"/>
    <property type="match status" value="1"/>
</dbReference>
<sequence>MAIIIEVGANKGTDTENFLKDSNNQVFAFEPTPELHLELKNKFKNLENYYPVPLAVDVDNGWTWFNIAGSGDWGCSSIYNFNPNIHQEWQDRPDFKVTDRCRVQTTRLDTFMETYNIPGIDYLWIDAQGNDFRVLQSLGDKIHLVKEGKCEAAHTVNLYSEVDNTEYSIVSWLTDKGFECMLHRYNGKETDIHFRKL</sequence>
<proteinExistence type="predicted"/>
<dbReference type="InterPro" id="IPR029063">
    <property type="entry name" value="SAM-dependent_MTases_sf"/>
</dbReference>
<dbReference type="InterPro" id="IPR006342">
    <property type="entry name" value="FkbM_mtfrase"/>
</dbReference>
<keyword evidence="2" id="KW-0808">Transferase</keyword>
<dbReference type="PANTHER" id="PTHR34203:SF15">
    <property type="entry name" value="SLL1173 PROTEIN"/>
    <property type="match status" value="1"/>
</dbReference>
<gene>
    <name evidence="2" type="ORF">UFOVP49_157</name>
</gene>
<dbReference type="SUPFAM" id="SSF53335">
    <property type="entry name" value="S-adenosyl-L-methionine-dependent methyltransferases"/>
    <property type="match status" value="1"/>
</dbReference>
<accession>A0A6J5KWG6</accession>
<reference evidence="2" key="1">
    <citation type="submission" date="2020-04" db="EMBL/GenBank/DDBJ databases">
        <authorList>
            <person name="Chiriac C."/>
            <person name="Salcher M."/>
            <person name="Ghai R."/>
            <person name="Kavagutti S V."/>
        </authorList>
    </citation>
    <scope>NUCLEOTIDE SEQUENCE</scope>
</reference>
<dbReference type="NCBIfam" id="TIGR01444">
    <property type="entry name" value="fkbM_fam"/>
    <property type="match status" value="1"/>
</dbReference>
<dbReference type="InterPro" id="IPR052514">
    <property type="entry name" value="SAM-dependent_MTase"/>
</dbReference>
<protein>
    <submittedName>
        <fullName evidence="2">FkbM_fam, methyltransferase, FkbM family</fullName>
    </submittedName>
</protein>
<name>A0A6J5KWG6_9CAUD</name>
<organism evidence="2">
    <name type="scientific">uncultured Caudovirales phage</name>
    <dbReference type="NCBI Taxonomy" id="2100421"/>
    <lineage>
        <taxon>Viruses</taxon>
        <taxon>Duplodnaviria</taxon>
        <taxon>Heunggongvirae</taxon>
        <taxon>Uroviricota</taxon>
        <taxon>Caudoviricetes</taxon>
        <taxon>Peduoviridae</taxon>
        <taxon>Maltschvirus</taxon>
        <taxon>Maltschvirus maltsch</taxon>
    </lineage>
</organism>
<dbReference type="GO" id="GO:0032259">
    <property type="term" value="P:methylation"/>
    <property type="evidence" value="ECO:0007669"/>
    <property type="project" value="UniProtKB-KW"/>
</dbReference>
<evidence type="ECO:0000259" key="1">
    <source>
        <dbReference type="Pfam" id="PF05050"/>
    </source>
</evidence>
<dbReference type="GO" id="GO:0008168">
    <property type="term" value="F:methyltransferase activity"/>
    <property type="evidence" value="ECO:0007669"/>
    <property type="project" value="UniProtKB-KW"/>
</dbReference>
<dbReference type="Pfam" id="PF05050">
    <property type="entry name" value="Methyltransf_21"/>
    <property type="match status" value="1"/>
</dbReference>
<keyword evidence="2" id="KW-0489">Methyltransferase</keyword>
<dbReference type="Gene3D" id="3.40.50.150">
    <property type="entry name" value="Vaccinia Virus protein VP39"/>
    <property type="match status" value="1"/>
</dbReference>